<gene>
    <name evidence="6" type="ORF">F0357_10020</name>
</gene>
<keyword evidence="7" id="KW-1185">Reference proteome</keyword>
<feature type="signal peptide" evidence="4">
    <location>
        <begin position="1"/>
        <end position="27"/>
    </location>
</feature>
<dbReference type="RefSeq" id="WP_153480562.1">
    <property type="nucleotide sequence ID" value="NZ_VWNA01000001.1"/>
</dbReference>
<evidence type="ECO:0000256" key="4">
    <source>
        <dbReference type="SAM" id="SignalP"/>
    </source>
</evidence>
<dbReference type="Pfam" id="PF13407">
    <property type="entry name" value="Peripla_BP_4"/>
    <property type="match status" value="1"/>
</dbReference>
<dbReference type="GO" id="GO:0030313">
    <property type="term" value="C:cell envelope"/>
    <property type="evidence" value="ECO:0007669"/>
    <property type="project" value="UniProtKB-SubCell"/>
</dbReference>
<dbReference type="Proteomes" id="UP000332515">
    <property type="component" value="Unassembled WGS sequence"/>
</dbReference>
<feature type="chain" id="PRO_5025500902" evidence="4">
    <location>
        <begin position="28"/>
        <end position="334"/>
    </location>
</feature>
<evidence type="ECO:0000256" key="3">
    <source>
        <dbReference type="ARBA" id="ARBA00022729"/>
    </source>
</evidence>
<dbReference type="EMBL" id="VWNA01000001">
    <property type="protein sequence ID" value="MQT12978.1"/>
    <property type="molecule type" value="Genomic_DNA"/>
</dbReference>
<reference evidence="6 7" key="1">
    <citation type="submission" date="2019-09" db="EMBL/GenBank/DDBJ databases">
        <title>Segnochrobactrum spirostomi gen. nov., sp. nov., isolated from the ciliate Spirostomum cf. yagiui and description of a novel family, Segnochrobactraceae fam. nov. within the order Rhizobiales of the class Alphaproteobacteria.</title>
        <authorList>
            <person name="Akter S."/>
            <person name="Shazib S.U.A."/>
            <person name="Shin M.K."/>
        </authorList>
    </citation>
    <scope>NUCLEOTIDE SEQUENCE [LARGE SCALE GENOMIC DNA]</scope>
    <source>
        <strain evidence="6 7">Sp-1</strain>
    </source>
</reference>
<evidence type="ECO:0000256" key="1">
    <source>
        <dbReference type="ARBA" id="ARBA00004196"/>
    </source>
</evidence>
<protein>
    <submittedName>
        <fullName evidence="6">Substrate-binding domain-containing protein</fullName>
    </submittedName>
</protein>
<comment type="subcellular location">
    <subcellularLocation>
        <location evidence="1">Cell envelope</location>
    </subcellularLocation>
</comment>
<sequence length="334" mass="34283">MSRSKLPLSKLFMAGVATLALAGTAQAADEAPGKGVTIYMQMGGNAGDGATLARQTGASAAAKALGVDQLNAQFSAWAPETMISQFKEALAARPSCIVIMGHPGADAFADLVKQAVDQGIVVTDGNSPLTSLQQTYGPKGFGYAGVELYQGGVLTAENMISAGGLKSGDEAMVYGVFSQAERGQSEKGLADTLEKAGLKVDRLEITQEANSDPSLAVPVLAAYVQSHPNLKAIGTQHGGVTGILQDVLKKAGKKPGEVTVGGIDLAPATIDGLKSGYVSVTLDQLLYLQGFVPVLQCVLTAKYKMPGLSLNTGAGVVTPKTIEPLIPLIDAGIR</sequence>
<evidence type="ECO:0000313" key="6">
    <source>
        <dbReference type="EMBL" id="MQT12978.1"/>
    </source>
</evidence>
<accession>A0A6A7Y406</accession>
<dbReference type="PANTHER" id="PTHR46847">
    <property type="entry name" value="D-ALLOSE-BINDING PERIPLASMIC PROTEIN-RELATED"/>
    <property type="match status" value="1"/>
</dbReference>
<dbReference type="AlphaFoldDB" id="A0A6A7Y406"/>
<organism evidence="6 7">
    <name type="scientific">Segnochrobactrum spirostomi</name>
    <dbReference type="NCBI Taxonomy" id="2608987"/>
    <lineage>
        <taxon>Bacteria</taxon>
        <taxon>Pseudomonadati</taxon>
        <taxon>Pseudomonadota</taxon>
        <taxon>Alphaproteobacteria</taxon>
        <taxon>Hyphomicrobiales</taxon>
        <taxon>Segnochrobactraceae</taxon>
        <taxon>Segnochrobactrum</taxon>
    </lineage>
</organism>
<proteinExistence type="inferred from homology"/>
<evidence type="ECO:0000256" key="2">
    <source>
        <dbReference type="ARBA" id="ARBA00007639"/>
    </source>
</evidence>
<keyword evidence="3 4" id="KW-0732">Signal</keyword>
<feature type="domain" description="Periplasmic binding protein" evidence="5">
    <location>
        <begin position="55"/>
        <end position="294"/>
    </location>
</feature>
<comment type="similarity">
    <text evidence="2">Belongs to the bacterial solute-binding protein 2 family.</text>
</comment>
<dbReference type="InterPro" id="IPR028082">
    <property type="entry name" value="Peripla_BP_I"/>
</dbReference>
<dbReference type="Gene3D" id="3.40.50.2300">
    <property type="match status" value="2"/>
</dbReference>
<name>A0A6A7Y406_9HYPH</name>
<dbReference type="InterPro" id="IPR025997">
    <property type="entry name" value="SBP_2_dom"/>
</dbReference>
<evidence type="ECO:0000313" key="7">
    <source>
        <dbReference type="Proteomes" id="UP000332515"/>
    </source>
</evidence>
<dbReference type="SUPFAM" id="SSF53822">
    <property type="entry name" value="Periplasmic binding protein-like I"/>
    <property type="match status" value="1"/>
</dbReference>
<comment type="caution">
    <text evidence="6">The sequence shown here is derived from an EMBL/GenBank/DDBJ whole genome shotgun (WGS) entry which is preliminary data.</text>
</comment>
<dbReference type="PANTHER" id="PTHR46847:SF1">
    <property type="entry name" value="D-ALLOSE-BINDING PERIPLASMIC PROTEIN-RELATED"/>
    <property type="match status" value="1"/>
</dbReference>
<dbReference type="GO" id="GO:0030246">
    <property type="term" value="F:carbohydrate binding"/>
    <property type="evidence" value="ECO:0007669"/>
    <property type="project" value="UniProtKB-ARBA"/>
</dbReference>
<evidence type="ECO:0000259" key="5">
    <source>
        <dbReference type="Pfam" id="PF13407"/>
    </source>
</evidence>